<feature type="transmembrane region" description="Helical" evidence="1">
    <location>
        <begin position="263"/>
        <end position="284"/>
    </location>
</feature>
<keyword evidence="1" id="KW-1133">Transmembrane helix</keyword>
<feature type="transmembrane region" description="Helical" evidence="1">
    <location>
        <begin position="157"/>
        <end position="181"/>
    </location>
</feature>
<feature type="transmembrane region" description="Helical" evidence="1">
    <location>
        <begin position="202"/>
        <end position="223"/>
    </location>
</feature>
<reference evidence="2 3" key="1">
    <citation type="submission" date="2020-04" db="EMBL/GenBank/DDBJ databases">
        <title>Genome sequence for Sphingorhabdus sp. strain M1.</title>
        <authorList>
            <person name="Park S.-J."/>
        </authorList>
    </citation>
    <scope>NUCLEOTIDE SEQUENCE [LARGE SCALE GENOMIC DNA]</scope>
    <source>
        <strain evidence="2 3">JK6</strain>
    </source>
</reference>
<dbReference type="Gene3D" id="1.20.1530.20">
    <property type="match status" value="1"/>
</dbReference>
<dbReference type="Proteomes" id="UP000501600">
    <property type="component" value="Chromosome"/>
</dbReference>
<evidence type="ECO:0000313" key="3">
    <source>
        <dbReference type="Proteomes" id="UP000501600"/>
    </source>
</evidence>
<dbReference type="InterPro" id="IPR016833">
    <property type="entry name" value="Put_Na-Bile_cotransptr"/>
</dbReference>
<keyword evidence="1" id="KW-0472">Membrane</keyword>
<evidence type="ECO:0000256" key="1">
    <source>
        <dbReference type="SAM" id="Phobius"/>
    </source>
</evidence>
<dbReference type="PANTHER" id="PTHR18640">
    <property type="entry name" value="SOLUTE CARRIER FAMILY 10 MEMBER 7"/>
    <property type="match status" value="1"/>
</dbReference>
<feature type="transmembrane region" description="Helical" evidence="1">
    <location>
        <begin position="71"/>
        <end position="90"/>
    </location>
</feature>
<evidence type="ECO:0000313" key="2">
    <source>
        <dbReference type="EMBL" id="QJB70682.1"/>
    </source>
</evidence>
<dbReference type="GO" id="GO:0005886">
    <property type="term" value="C:plasma membrane"/>
    <property type="evidence" value="ECO:0007669"/>
    <property type="project" value="TreeGrafter"/>
</dbReference>
<dbReference type="KEGG" id="phao:HF685_04690"/>
<keyword evidence="1" id="KW-0812">Transmembrane</keyword>
<sequence length="317" mass="33573">MFRLVLSDKFIWLLGGAVLLATLLPVSGAAVGIANMAVAVAVFWIFLLHGIRLERHEVVAGFRNWKLQGTIFGFVFGAMLAIGYGLSVLLDNHVMPMIAIGFLYLGCLPSTVQSAASYTAIARGNVGASVVAAATVNLSSIVLSPVLFALFASSVGIIITAGSFIKIITMLFIPFVIGQVIQRWARPWVLRNKDLTGWADRLAISLAVYVAFSGAVVAGVWHSVPSDQFMLVGVAIVAMLVLAFGGAWLLGGMLGFPRDDRKTLLFGGAQKSVAVGAPLAAILFPAETAGFLMIPLLFYHLSSLTLSAPLAIILARD</sequence>
<feature type="transmembrane region" description="Helical" evidence="1">
    <location>
        <begin position="296"/>
        <end position="315"/>
    </location>
</feature>
<feature type="transmembrane region" description="Helical" evidence="1">
    <location>
        <begin position="229"/>
        <end position="251"/>
    </location>
</feature>
<accession>A0A6H2DPT9</accession>
<keyword evidence="3" id="KW-1185">Reference proteome</keyword>
<dbReference type="AlphaFoldDB" id="A0A6H2DPT9"/>
<dbReference type="PIRSF" id="PIRSF026166">
    <property type="entry name" value="UCP026166"/>
    <property type="match status" value="1"/>
</dbReference>
<gene>
    <name evidence="2" type="ORF">HF685_04690</name>
</gene>
<dbReference type="InterPro" id="IPR038770">
    <property type="entry name" value="Na+/solute_symporter_sf"/>
</dbReference>
<dbReference type="PANTHER" id="PTHR18640:SF5">
    <property type="entry name" value="SODIUM_BILE ACID COTRANSPORTER 7"/>
    <property type="match status" value="1"/>
</dbReference>
<proteinExistence type="predicted"/>
<protein>
    <submittedName>
        <fullName evidence="2">Bile acid:sodium symporter</fullName>
    </submittedName>
</protein>
<name>A0A6H2DPT9_9SPHN</name>
<dbReference type="EMBL" id="CP051217">
    <property type="protein sequence ID" value="QJB70682.1"/>
    <property type="molecule type" value="Genomic_DNA"/>
</dbReference>
<feature type="transmembrane region" description="Helical" evidence="1">
    <location>
        <begin position="96"/>
        <end position="118"/>
    </location>
</feature>
<organism evidence="2 3">
    <name type="scientific">Parasphingorhabdus halotolerans</name>
    <dbReference type="NCBI Taxonomy" id="2725558"/>
    <lineage>
        <taxon>Bacteria</taxon>
        <taxon>Pseudomonadati</taxon>
        <taxon>Pseudomonadota</taxon>
        <taxon>Alphaproteobacteria</taxon>
        <taxon>Sphingomonadales</taxon>
        <taxon>Sphingomonadaceae</taxon>
        <taxon>Parasphingorhabdus</taxon>
    </lineage>
</organism>
<dbReference type="Pfam" id="PF13593">
    <property type="entry name" value="SBF_like"/>
    <property type="match status" value="1"/>
</dbReference>
<feature type="transmembrane region" description="Helical" evidence="1">
    <location>
        <begin position="130"/>
        <end position="151"/>
    </location>
</feature>
<feature type="transmembrane region" description="Helical" evidence="1">
    <location>
        <begin position="33"/>
        <end position="51"/>
    </location>
</feature>